<dbReference type="AlphaFoldDB" id="A0A8S0PDB7"/>
<accession>A0A8S0PDB7</accession>
<dbReference type="Gramene" id="OE9A069720T2">
    <property type="protein sequence ID" value="OE9A069720C2"/>
    <property type="gene ID" value="OE9A069720"/>
</dbReference>
<evidence type="ECO:0000256" key="1">
    <source>
        <dbReference type="SAM" id="MobiDB-lite"/>
    </source>
</evidence>
<keyword evidence="3" id="KW-1185">Reference proteome</keyword>
<feature type="region of interest" description="Disordered" evidence="1">
    <location>
        <begin position="71"/>
        <end position="99"/>
    </location>
</feature>
<name>A0A8S0PDB7_OLEEU</name>
<sequence length="254" mass="26747">MLLRSSSSPILNSWIPNSTVGSSPESDIVIPQLTRTRSVCLKSSFRFEDSPGRTGPLFESDIRESLKPKKRVNRAGTPKSMKVKGGREGHEVGSGSGSMLLSSSGLGAAEEEGCVAVADNARAPQAFVMGGGSGEGGGRVCGGGGGRGSDDGMGSGSQDPNSWNGNESADSYYQKMIEANPCNSLLLANYAKFLKEVKGDFAKAEEYCGRAILADPSDGSVLSLYADLIWQTKKDAARAEAYFDQAVKTDPSDW</sequence>
<dbReference type="PANTHER" id="PTHR26312">
    <property type="entry name" value="TETRATRICOPEPTIDE REPEAT PROTEIN 5"/>
    <property type="match status" value="1"/>
</dbReference>
<feature type="region of interest" description="Disordered" evidence="1">
    <location>
        <begin position="1"/>
        <end position="26"/>
    </location>
</feature>
<dbReference type="OrthoDB" id="439046at2759"/>
<protein>
    <submittedName>
        <fullName evidence="2">Uncharacterized protein LOC111372180</fullName>
    </submittedName>
</protein>
<dbReference type="Proteomes" id="UP000594638">
    <property type="component" value="Unassembled WGS sequence"/>
</dbReference>
<dbReference type="PANTHER" id="PTHR26312:SF168">
    <property type="entry name" value="OS06G0606700 PROTEIN"/>
    <property type="match status" value="1"/>
</dbReference>
<reference evidence="2 3" key="1">
    <citation type="submission" date="2019-12" db="EMBL/GenBank/DDBJ databases">
        <authorList>
            <person name="Alioto T."/>
            <person name="Alioto T."/>
            <person name="Gomez Garrido J."/>
        </authorList>
    </citation>
    <scope>NUCLEOTIDE SEQUENCE [LARGE SCALE GENOMIC DNA]</scope>
</reference>
<evidence type="ECO:0000313" key="3">
    <source>
        <dbReference type="Proteomes" id="UP000594638"/>
    </source>
</evidence>
<organism evidence="2 3">
    <name type="scientific">Olea europaea subsp. europaea</name>
    <dbReference type="NCBI Taxonomy" id="158383"/>
    <lineage>
        <taxon>Eukaryota</taxon>
        <taxon>Viridiplantae</taxon>
        <taxon>Streptophyta</taxon>
        <taxon>Embryophyta</taxon>
        <taxon>Tracheophyta</taxon>
        <taxon>Spermatophyta</taxon>
        <taxon>Magnoliopsida</taxon>
        <taxon>eudicotyledons</taxon>
        <taxon>Gunneridae</taxon>
        <taxon>Pentapetalae</taxon>
        <taxon>asterids</taxon>
        <taxon>lamiids</taxon>
        <taxon>Lamiales</taxon>
        <taxon>Oleaceae</taxon>
        <taxon>Oleeae</taxon>
        <taxon>Olea</taxon>
    </lineage>
</organism>
<comment type="caution">
    <text evidence="2">The sequence shown here is derived from an EMBL/GenBank/DDBJ whole genome shotgun (WGS) entry which is preliminary data.</text>
</comment>
<feature type="compositionally biased region" description="Gly residues" evidence="1">
    <location>
        <begin position="141"/>
        <end position="155"/>
    </location>
</feature>
<dbReference type="SUPFAM" id="SSF48452">
    <property type="entry name" value="TPR-like"/>
    <property type="match status" value="1"/>
</dbReference>
<evidence type="ECO:0000313" key="2">
    <source>
        <dbReference type="EMBL" id="CAA2942572.1"/>
    </source>
</evidence>
<dbReference type="Gene3D" id="1.25.40.10">
    <property type="entry name" value="Tetratricopeptide repeat domain"/>
    <property type="match status" value="1"/>
</dbReference>
<gene>
    <name evidence="2" type="ORF">OLEA9_A069720</name>
</gene>
<feature type="region of interest" description="Disordered" evidence="1">
    <location>
        <begin position="141"/>
        <end position="167"/>
    </location>
</feature>
<feature type="compositionally biased region" description="Polar residues" evidence="1">
    <location>
        <begin position="1"/>
        <end position="25"/>
    </location>
</feature>
<dbReference type="EMBL" id="CACTIH010000052">
    <property type="protein sequence ID" value="CAA2942572.1"/>
    <property type="molecule type" value="Genomic_DNA"/>
</dbReference>
<feature type="compositionally biased region" description="Polar residues" evidence="1">
    <location>
        <begin position="158"/>
        <end position="167"/>
    </location>
</feature>
<proteinExistence type="predicted"/>
<dbReference type="InterPro" id="IPR011990">
    <property type="entry name" value="TPR-like_helical_dom_sf"/>
</dbReference>